<keyword evidence="3" id="KW-1185">Reference proteome</keyword>
<name>A0ABQ8T3J9_PERAM</name>
<organism evidence="2 3">
    <name type="scientific">Periplaneta americana</name>
    <name type="common">American cockroach</name>
    <name type="synonym">Blatta americana</name>
    <dbReference type="NCBI Taxonomy" id="6978"/>
    <lineage>
        <taxon>Eukaryota</taxon>
        <taxon>Metazoa</taxon>
        <taxon>Ecdysozoa</taxon>
        <taxon>Arthropoda</taxon>
        <taxon>Hexapoda</taxon>
        <taxon>Insecta</taxon>
        <taxon>Pterygota</taxon>
        <taxon>Neoptera</taxon>
        <taxon>Polyneoptera</taxon>
        <taxon>Dictyoptera</taxon>
        <taxon>Blattodea</taxon>
        <taxon>Blattoidea</taxon>
        <taxon>Blattidae</taxon>
        <taxon>Blattinae</taxon>
        <taxon>Periplaneta</taxon>
    </lineage>
</organism>
<protein>
    <recommendedName>
        <fullName evidence="1">Voltage-dependent calcium channel alpha-2/delta subunit conserved region domain-containing protein</fullName>
    </recommendedName>
</protein>
<dbReference type="InterPro" id="IPR052709">
    <property type="entry name" value="Transposase-MT_Hybrid"/>
</dbReference>
<dbReference type="PANTHER" id="PTHR46060">
    <property type="entry name" value="MARINER MOS1 TRANSPOSASE-LIKE PROTEIN"/>
    <property type="match status" value="1"/>
</dbReference>
<dbReference type="Gene3D" id="3.30.420.10">
    <property type="entry name" value="Ribonuclease H-like superfamily/Ribonuclease H"/>
    <property type="match status" value="1"/>
</dbReference>
<comment type="caution">
    <text evidence="2">The sequence shown here is derived from an EMBL/GenBank/DDBJ whole genome shotgun (WGS) entry which is preliminary data.</text>
</comment>
<evidence type="ECO:0000259" key="1">
    <source>
        <dbReference type="Pfam" id="PF08473"/>
    </source>
</evidence>
<evidence type="ECO:0000313" key="2">
    <source>
        <dbReference type="EMBL" id="KAJ4441057.1"/>
    </source>
</evidence>
<dbReference type="InterPro" id="IPR036397">
    <property type="entry name" value="RNaseH_sf"/>
</dbReference>
<evidence type="ECO:0000313" key="3">
    <source>
        <dbReference type="Proteomes" id="UP001148838"/>
    </source>
</evidence>
<dbReference type="Pfam" id="PF08473">
    <property type="entry name" value="VGCC_alpha2"/>
    <property type="match status" value="1"/>
</dbReference>
<dbReference type="PANTHER" id="PTHR46060:SF1">
    <property type="entry name" value="MARINER MOS1 TRANSPOSASE-LIKE PROTEIN"/>
    <property type="match status" value="1"/>
</dbReference>
<dbReference type="Proteomes" id="UP001148838">
    <property type="component" value="Unassembled WGS sequence"/>
</dbReference>
<gene>
    <name evidence="2" type="ORF">ANN_10907</name>
</gene>
<accession>A0ABQ8T3J9</accession>
<dbReference type="EMBL" id="JAJSOF020000015">
    <property type="protein sequence ID" value="KAJ4441057.1"/>
    <property type="molecule type" value="Genomic_DNA"/>
</dbReference>
<feature type="domain" description="Voltage-dependent calcium channel alpha-2/delta subunit conserved region" evidence="1">
    <location>
        <begin position="227"/>
        <end position="382"/>
    </location>
</feature>
<reference evidence="2 3" key="1">
    <citation type="journal article" date="2022" name="Allergy">
        <title>Genome assembly and annotation of Periplaneta americana reveal a comprehensive cockroach allergen profile.</title>
        <authorList>
            <person name="Wang L."/>
            <person name="Xiong Q."/>
            <person name="Saelim N."/>
            <person name="Wang L."/>
            <person name="Nong W."/>
            <person name="Wan A.T."/>
            <person name="Shi M."/>
            <person name="Liu X."/>
            <person name="Cao Q."/>
            <person name="Hui J.H.L."/>
            <person name="Sookrung N."/>
            <person name="Leung T.F."/>
            <person name="Tungtrongchitr A."/>
            <person name="Tsui S.K.W."/>
        </authorList>
    </citation>
    <scope>NUCLEOTIDE SEQUENCE [LARGE SCALE GENOMIC DNA]</scope>
    <source>
        <strain evidence="2">PWHHKU_190912</strain>
    </source>
</reference>
<dbReference type="InterPro" id="IPR013680">
    <property type="entry name" value="VDCC_a2/dsu"/>
</dbReference>
<proteinExistence type="predicted"/>
<sequence length="390" mass="44239">MLMLFFESEGPLLCHFMVREESVTSARYSEILHTELCRAIKNKQPGCLREGDIMLHDNALPHTAQHIMDLRWEVLEHPPYSLDLSPCDFQIFASSKVIWEVVGLRQTVMIDCQKTFMNKETRETYQGIWSRIGISCDTKWTNTMADFPGFSRNEVIFTTVKLTGFLEFGKDATTLPPCGFDGNLSILLNEGYDWLLTGEDKVSVTVRKTFICDNQLVGGSRSDFKETHIRTIEEVWYQRAVESQVRDKNTVIYSVPFSYEQDDSSNALVTASYAILSEDRKVPLAVAGFLFQHQKLLNEFHDTTSPKCSGCISCSSDEIECYILDNNGYIVASETSSDTGKFFGEVEGSVMNLLIKEKVFKKISIIDYQAICLREDEAENRAPFLTAVSD</sequence>